<dbReference type="EMBL" id="AFPU01000001">
    <property type="protein sequence ID" value="EGP93295.1"/>
    <property type="molecule type" value="Genomic_DNA"/>
</dbReference>
<dbReference type="OrthoDB" id="43786at2157"/>
<gene>
    <name evidence="3" type="ORF">MY1_0529</name>
</gene>
<dbReference type="InterPro" id="IPR019293">
    <property type="entry name" value="ThiN"/>
</dbReference>
<dbReference type="Gene3D" id="3.40.1190.20">
    <property type="match status" value="1"/>
</dbReference>
<dbReference type="PATRIC" id="fig|1001994.6.peg.512"/>
<organism evidence="3 4">
    <name type="scientific">Nitrosarchaeum koreense MY1</name>
    <dbReference type="NCBI Taxonomy" id="1001994"/>
    <lineage>
        <taxon>Archaea</taxon>
        <taxon>Nitrososphaerota</taxon>
        <taxon>Nitrososphaeria</taxon>
        <taxon>Nitrosopumilales</taxon>
        <taxon>Nitrosopumilaceae</taxon>
        <taxon>Nitrosarchaeum</taxon>
    </lineage>
</organism>
<dbReference type="Proteomes" id="UP000004440">
    <property type="component" value="Unassembled WGS sequence"/>
</dbReference>
<keyword evidence="3" id="KW-0418">Kinase</keyword>
<evidence type="ECO:0000313" key="3">
    <source>
        <dbReference type="EMBL" id="EGP93295.1"/>
    </source>
</evidence>
<keyword evidence="3" id="KW-0808">Transferase</keyword>
<dbReference type="PANTHER" id="PTHR20858:SF17">
    <property type="entry name" value="HYDROXYMETHYLPYRIMIDINE_PHOSPHOMETHYLPYRIMIDINE KINASE THI20-RELATED"/>
    <property type="match status" value="1"/>
</dbReference>
<protein>
    <submittedName>
        <fullName evidence="3">Phosphomethylpyrimidine kinase</fullName>
    </submittedName>
</protein>
<accession>F9CVJ3</accession>
<comment type="caution">
    <text evidence="3">The sequence shown here is derived from an EMBL/GenBank/DDBJ whole genome shotgun (WGS) entry which is preliminary data.</text>
</comment>
<reference evidence="3 4" key="1">
    <citation type="journal article" date="2011" name="J. Bacteriol.">
        <title>Genome Sequence of an Ammonia-Oxidizing Soil Archaeon, "Candidatus Nitrosoarchaeum koreensis" MY1.</title>
        <authorList>
            <person name="Kim B.K."/>
            <person name="Jung M.Y."/>
            <person name="Yu D.S."/>
            <person name="Park S.J."/>
            <person name="Oh T.K."/>
            <person name="Rhee S.K."/>
            <person name="Kim J.F."/>
        </authorList>
    </citation>
    <scope>NUCLEOTIDE SEQUENCE [LARGE SCALE GENOMIC DNA]</scope>
    <source>
        <strain evidence="3 4">MY1</strain>
    </source>
</reference>
<dbReference type="NCBIfam" id="TIGR00097">
    <property type="entry name" value="HMP-P_kinase"/>
    <property type="match status" value="1"/>
</dbReference>
<keyword evidence="4" id="KW-1185">Reference proteome</keyword>
<dbReference type="Pfam" id="PF10120">
    <property type="entry name" value="ThiN"/>
    <property type="match status" value="1"/>
</dbReference>
<dbReference type="PANTHER" id="PTHR20858">
    <property type="entry name" value="PHOSPHOMETHYLPYRIMIDINE KINASE"/>
    <property type="match status" value="1"/>
</dbReference>
<evidence type="ECO:0000259" key="2">
    <source>
        <dbReference type="Pfam" id="PF10120"/>
    </source>
</evidence>
<dbReference type="InterPro" id="IPR036409">
    <property type="entry name" value="Aldolase_II/adducin_N_sf"/>
</dbReference>
<dbReference type="GO" id="GO:0008972">
    <property type="term" value="F:phosphomethylpyrimidine kinase activity"/>
    <property type="evidence" value="ECO:0007669"/>
    <property type="project" value="InterPro"/>
</dbReference>
<evidence type="ECO:0000259" key="1">
    <source>
        <dbReference type="Pfam" id="PF08543"/>
    </source>
</evidence>
<feature type="domain" description="Thiamine-phosphate synthase ThiN" evidence="2">
    <location>
        <begin position="263"/>
        <end position="430"/>
    </location>
</feature>
<dbReference type="GO" id="GO:0008902">
    <property type="term" value="F:hydroxymethylpyrimidine kinase activity"/>
    <property type="evidence" value="ECO:0007669"/>
    <property type="project" value="TreeGrafter"/>
</dbReference>
<dbReference type="SUPFAM" id="SSF53613">
    <property type="entry name" value="Ribokinase-like"/>
    <property type="match status" value="1"/>
</dbReference>
<dbReference type="InterPro" id="IPR013749">
    <property type="entry name" value="PM/HMP-P_kinase-1"/>
</dbReference>
<evidence type="ECO:0000313" key="4">
    <source>
        <dbReference type="Proteomes" id="UP000004440"/>
    </source>
</evidence>
<dbReference type="InterPro" id="IPR004399">
    <property type="entry name" value="HMP/HMP-P_kinase_dom"/>
</dbReference>
<dbReference type="Pfam" id="PF08543">
    <property type="entry name" value="Phos_pyr_kin"/>
    <property type="match status" value="1"/>
</dbReference>
<proteinExistence type="predicted"/>
<dbReference type="CDD" id="cd01169">
    <property type="entry name" value="HMPP_kinase"/>
    <property type="match status" value="1"/>
</dbReference>
<dbReference type="GO" id="GO:0009228">
    <property type="term" value="P:thiamine biosynthetic process"/>
    <property type="evidence" value="ECO:0007669"/>
    <property type="project" value="InterPro"/>
</dbReference>
<name>F9CVJ3_9ARCH</name>
<sequence length="434" mass="47945">MNLLSIGGSDPSSGAGIQSDVKTFDMLNEYGLTVITAVTGQNTSDFGMIQPVSKKILKNQLELLISDFKIDGIKIGMVYNSDIIKIIHNELKQLKIPIVLDPVIKSTTGGLLIEKNAIKDFKKYLIPLATVITPNKFEAEFLSQIKINSKKSLLKAALKIQKMGAKSVIITGIETKNKKISDFILEEKTKYTVSSNIIPKTNHGSGCNYSSALLVSLADGKLLKESAKFSKQFTYNSIKNAKNIGRGIEITQIKKRDNIQIELSNGVNKFIGIKNIYKNIPECQTNFVFSKINPKSIKDVVGIAGRIVKTGNKVMIAGDLEYGGSKHVATALIAMNKKFPEIRSAINLKYNEENISKLKKTKLIISSYDRNSEPNKIKTKEGLSIEWGIRSAIKKLETAPDVIYHKGDFGKEPMIIIFAKTPASIIEKVSRSFN</sequence>
<dbReference type="SUPFAM" id="SSF53639">
    <property type="entry name" value="AraD/HMP-PK domain-like"/>
    <property type="match status" value="1"/>
</dbReference>
<dbReference type="RefSeq" id="WP_007550007.1">
    <property type="nucleotide sequence ID" value="NZ_AFPU01000001.1"/>
</dbReference>
<dbReference type="InterPro" id="IPR029056">
    <property type="entry name" value="Ribokinase-like"/>
</dbReference>
<dbReference type="AlphaFoldDB" id="F9CVJ3"/>
<feature type="domain" description="Pyridoxamine kinase/Phosphomethylpyrimidine kinase" evidence="1">
    <location>
        <begin position="10"/>
        <end position="249"/>
    </location>
</feature>
<dbReference type="STRING" id="1001994.MY1_0529"/>
<dbReference type="GO" id="GO:0005829">
    <property type="term" value="C:cytosol"/>
    <property type="evidence" value="ECO:0007669"/>
    <property type="project" value="TreeGrafter"/>
</dbReference>
<dbReference type="Gene3D" id="3.40.225.10">
    <property type="entry name" value="Class II aldolase/adducin N-terminal domain"/>
    <property type="match status" value="1"/>
</dbReference>